<protein>
    <submittedName>
        <fullName evidence="2">Uncharacterized protein</fullName>
    </submittedName>
</protein>
<reference evidence="2 3" key="1">
    <citation type="journal article" date="2007" name="Genome Biol.">
        <title>Interrupted coding sequences in Mycobacterium smegmatis: authentic mutations or sequencing errors?</title>
        <authorList>
            <person name="Deshayes C."/>
            <person name="Perrodou E."/>
            <person name="Gallien S."/>
            <person name="Euphrasie D."/>
            <person name="Schaeffer C."/>
            <person name="Van-Dorsselaer A."/>
            <person name="Poch O."/>
            <person name="Lecompte O."/>
            <person name="Reyrat J.M."/>
        </authorList>
    </citation>
    <scope>NUCLEOTIDE SEQUENCE [LARGE SCALE GENOMIC DNA]</scope>
    <source>
        <strain evidence="3">ATCC 700084 / mc(2)155</strain>
    </source>
</reference>
<feature type="region of interest" description="Disordered" evidence="1">
    <location>
        <begin position="751"/>
        <end position="924"/>
    </location>
</feature>
<dbReference type="AlphaFoldDB" id="I7FSG4"/>
<feature type="compositionally biased region" description="Basic and acidic residues" evidence="1">
    <location>
        <begin position="771"/>
        <end position="780"/>
    </location>
</feature>
<feature type="compositionally biased region" description="Low complexity" evidence="1">
    <location>
        <begin position="873"/>
        <end position="882"/>
    </location>
</feature>
<dbReference type="Proteomes" id="UP000006158">
    <property type="component" value="Chromosome"/>
</dbReference>
<feature type="compositionally biased region" description="Low complexity" evidence="1">
    <location>
        <begin position="783"/>
        <end position="811"/>
    </location>
</feature>
<feature type="compositionally biased region" description="Basic and acidic residues" evidence="1">
    <location>
        <begin position="850"/>
        <end position="870"/>
    </location>
</feature>
<dbReference type="EMBL" id="CP001663">
    <property type="protein sequence ID" value="AFP41788.1"/>
    <property type="molecule type" value="Genomic_DNA"/>
</dbReference>
<evidence type="ECO:0000256" key="1">
    <source>
        <dbReference type="SAM" id="MobiDB-lite"/>
    </source>
</evidence>
<accession>I7FSG4</accession>
<sequence length="924" mass="97917">MVTLAVPCARQQGPGFATGGSPGPVGNTRRICPHGAPSKRNGTGVPFDLDAYISLLMLRFRAQMPAISLRALLAELVPRDVPRTVVDLRIDAVGIFGCKFEIQPKSGCYSVRELFPDSHTKAERFMTKPTPHRLQKAKAAAVTTAVVATTAALTAGVGSAAPEALLAHKRTMEAEVALTASVPGLPNIPGLEDLDLSGIPKLGGAYAVGPVFWAAELLGIMPIDVIKAAAGLLGGSEVAGLVTELLDLLEFLSPVDLGVKGPWPSDVYNAVNNLDPLVSGLVDMIGEPIQAIPIVGPIVWEAIDGIVEKIIDTAPVLNQRRAFIFSESLGGLTTSLGYRDMIKAVQSNAADWKEGVTGQWLIFFNNPSRPGGGLFALATPITNLFGLNLSTPPAGSYTNGAANGGDITKVLNTSILDISWAYNILSDAPTTLNPLAWANAAVGAVFLTYLLPSTKPQNNILSHVIPELALSTIDGLKTILDVTGGQSLEMVPGWSEIVKVVEKLDLLGIGVDEVLKEIANVTKFPGTGSYITYDSGNLPLLEPFRIISRLVSLIPGVHIPTPLTDSVEEALRMMINMAYQDVDPLTLQRQYNMAGDQAYFYKNPLTPTQRLAAQKLIFNTLLDGIVANALTPSKWTPTIPGLNLAPIFENDITYAIAAALTQIVEGIRAAVNPIFGAVETGLKPVTDALDDIEGQITDALDNVFEVKEPEPTTSILARATESEDANSLAPLEGAQLRTLFVAKEDITPVPEVTEVEGEEVEGEETVVETVEETKDAKDADVSPAPEAEVVTPKEPTTTPAEKSQTETTASEQTKEAATETTADAQDAPAKRKKPVLKRITESFKATPGKHAADANDPEKKTVQETVEKVAGETTDATDTLTKAAEDIKAKSKTRASRTSKNNNDESTTSTAASSESASDDKAAA</sequence>
<gene>
    <name evidence="2" type="ordered locus">MSMEI_5347</name>
</gene>
<organism evidence="2 3">
    <name type="scientific">Mycolicibacterium smegmatis (strain ATCC 700084 / mc(2)155)</name>
    <name type="common">Mycobacterium smegmatis</name>
    <dbReference type="NCBI Taxonomy" id="246196"/>
    <lineage>
        <taxon>Bacteria</taxon>
        <taxon>Bacillati</taxon>
        <taxon>Actinomycetota</taxon>
        <taxon>Actinomycetes</taxon>
        <taxon>Mycobacteriales</taxon>
        <taxon>Mycobacteriaceae</taxon>
        <taxon>Mycolicibacterium</taxon>
    </lineage>
</organism>
<feature type="compositionally biased region" description="Acidic residues" evidence="1">
    <location>
        <begin position="753"/>
        <end position="770"/>
    </location>
</feature>
<evidence type="ECO:0000313" key="2">
    <source>
        <dbReference type="EMBL" id="AFP41788.1"/>
    </source>
</evidence>
<feature type="compositionally biased region" description="Low complexity" evidence="1">
    <location>
        <begin position="818"/>
        <end position="827"/>
    </location>
</feature>
<evidence type="ECO:0000313" key="3">
    <source>
        <dbReference type="Proteomes" id="UP000006158"/>
    </source>
</evidence>
<name>I7FSG4_MYCS2</name>
<dbReference type="PATRIC" id="fig|246196.56.peg.5471"/>
<dbReference type="KEGG" id="msg:MSMEI_5347"/>
<proteinExistence type="predicted"/>
<feature type="compositionally biased region" description="Low complexity" evidence="1">
    <location>
        <begin position="904"/>
        <end position="916"/>
    </location>
</feature>
<reference evidence="2 3" key="2">
    <citation type="journal article" date="2009" name="Genome Res.">
        <title>Ortho-proteogenomics: multiple proteomes investigation through orthology and a new MS-based protocol.</title>
        <authorList>
            <person name="Gallien S."/>
            <person name="Perrodou E."/>
            <person name="Carapito C."/>
            <person name="Deshayes C."/>
            <person name="Reyrat J.M."/>
            <person name="Van Dorsselaer A."/>
            <person name="Poch O."/>
            <person name="Schaeffer C."/>
            <person name="Lecompte O."/>
        </authorList>
    </citation>
    <scope>NUCLEOTIDE SEQUENCE [LARGE SCALE GENOMIC DNA]</scope>
    <source>
        <strain evidence="3">ATCC 700084 / mc(2)155</strain>
    </source>
</reference>